<dbReference type="SUPFAM" id="SSF50118">
    <property type="entry name" value="Cell growth inhibitor/plasmid maintenance toxic component"/>
    <property type="match status" value="1"/>
</dbReference>
<dbReference type="Pfam" id="PF02452">
    <property type="entry name" value="PemK_toxin"/>
    <property type="match status" value="1"/>
</dbReference>
<reference evidence="1 2" key="1">
    <citation type="journal article" date="2018" name="Nat. Biotechnol.">
        <title>A standardized bacterial taxonomy based on genome phylogeny substantially revises the tree of life.</title>
        <authorList>
            <person name="Parks D.H."/>
            <person name="Chuvochina M."/>
            <person name="Waite D.W."/>
            <person name="Rinke C."/>
            <person name="Skarshewski A."/>
            <person name="Chaumeil P.A."/>
            <person name="Hugenholtz P."/>
        </authorList>
    </citation>
    <scope>NUCLEOTIDE SEQUENCE [LARGE SCALE GENOMIC DNA]</scope>
    <source>
        <strain evidence="1">UBA9905</strain>
    </source>
</reference>
<name>A0A3D3TNC7_9BACT</name>
<comment type="caution">
    <text evidence="1">The sequence shown here is derived from an EMBL/GenBank/DDBJ whole genome shotgun (WGS) entry which is preliminary data.</text>
</comment>
<gene>
    <name evidence="1" type="ORF">DIT26_05180</name>
</gene>
<evidence type="ECO:0000313" key="2">
    <source>
        <dbReference type="Proteomes" id="UP000264215"/>
    </source>
</evidence>
<dbReference type="EMBL" id="DQBS01000124">
    <property type="protein sequence ID" value="HCO69963.1"/>
    <property type="molecule type" value="Genomic_DNA"/>
</dbReference>
<dbReference type="Proteomes" id="UP000264215">
    <property type="component" value="Unassembled WGS sequence"/>
</dbReference>
<dbReference type="InterPro" id="IPR011067">
    <property type="entry name" value="Plasmid_toxin/cell-grow_inhib"/>
</dbReference>
<evidence type="ECO:0000313" key="1">
    <source>
        <dbReference type="EMBL" id="HCO69963.1"/>
    </source>
</evidence>
<dbReference type="InterPro" id="IPR003477">
    <property type="entry name" value="PemK-like"/>
</dbReference>
<dbReference type="AlphaFoldDB" id="A0A3D3TNC7"/>
<proteinExistence type="predicted"/>
<dbReference type="Gene3D" id="2.30.30.110">
    <property type="match status" value="1"/>
</dbReference>
<dbReference type="GO" id="GO:0003677">
    <property type="term" value="F:DNA binding"/>
    <property type="evidence" value="ECO:0007669"/>
    <property type="project" value="InterPro"/>
</dbReference>
<sequence length="111" mass="12152">MEKPVNGDVVVIPFPFSDLTGATKRPALVIADAGGDDVIMCQITSRTVKDELAIAIDHGDFIQGGLNQPSNVRPNKVFTADKRIVLYRAGRITYQTLEKIVSSLVDILQKR</sequence>
<protein>
    <submittedName>
        <fullName evidence="1">Growth inhibitor PemK</fullName>
    </submittedName>
</protein>
<organism evidence="1 2">
    <name type="scientific">Mesotoga infera</name>
    <dbReference type="NCBI Taxonomy" id="1236046"/>
    <lineage>
        <taxon>Bacteria</taxon>
        <taxon>Thermotogati</taxon>
        <taxon>Thermotogota</taxon>
        <taxon>Thermotogae</taxon>
        <taxon>Kosmotogales</taxon>
        <taxon>Kosmotogaceae</taxon>
        <taxon>Mesotoga</taxon>
    </lineage>
</organism>
<accession>A0A3D3TNC7</accession>